<keyword evidence="7 9" id="KW-0233">DNA recombination</keyword>
<dbReference type="PANTHER" id="PTHR30349">
    <property type="entry name" value="PHAGE INTEGRASE-RELATED"/>
    <property type="match status" value="1"/>
</dbReference>
<dbReference type="HOGENOM" id="CLU_027562_9_6_11"/>
<evidence type="ECO:0000259" key="11">
    <source>
        <dbReference type="PROSITE" id="PS51900"/>
    </source>
</evidence>
<feature type="active site" evidence="9">
    <location>
        <position position="156"/>
    </location>
</feature>
<keyword evidence="6 9" id="KW-0238">DNA-binding</keyword>
<evidence type="ECO:0000256" key="8">
    <source>
        <dbReference type="ARBA" id="ARBA00023306"/>
    </source>
</evidence>
<keyword evidence="8 9" id="KW-0131">Cell cycle</keyword>
<dbReference type="GO" id="GO:0051301">
    <property type="term" value="P:cell division"/>
    <property type="evidence" value="ECO:0007669"/>
    <property type="project" value="UniProtKB-KW"/>
</dbReference>
<proteinExistence type="inferred from homology"/>
<dbReference type="GO" id="GO:0009037">
    <property type="term" value="F:tyrosine-based site-specific recombinase activity"/>
    <property type="evidence" value="ECO:0007669"/>
    <property type="project" value="UniProtKB-UniRule"/>
</dbReference>
<dbReference type="GO" id="GO:0005737">
    <property type="term" value="C:cytoplasm"/>
    <property type="evidence" value="ECO:0007669"/>
    <property type="project" value="UniProtKB-SubCell"/>
</dbReference>
<dbReference type="InterPro" id="IPR044068">
    <property type="entry name" value="CB"/>
</dbReference>
<feature type="active site" evidence="9">
    <location>
        <position position="254"/>
    </location>
</feature>
<dbReference type="InterPro" id="IPR023009">
    <property type="entry name" value="Tyrosine_recombinase_XerC/XerD"/>
</dbReference>
<sequence length="309" mass="33725">MDEGSAAVAPFLPDRNDYLAYLSVERGSSSLTVGSYATDLNDYISFLGERGVPDSAAITRDDVVAYEYDLRRRGYADSSIERHLSALKGFHRFLVGEGVTKGNPADLVSLPKVPDRLPDVLSVSEVNELLDQPFKDGPLGLRDQAALELLYGCGLRASELISLDLGDVFFAEGILRVMGKGSRERIVPIGGSAQRVLLDYLENGRPKLAKPSKTDGAVILNARGGRLSRQALHTIVRTAGATIGRPDLHPHTLRHSFATHMLEGGADLRTIQEILGHSDISTTQIYVHVDRSHIREEYLAAHPRAHLKA</sequence>
<dbReference type="eggNOG" id="COG4974">
    <property type="taxonomic scope" value="Bacteria"/>
</dbReference>
<keyword evidence="2 9" id="KW-0963">Cytoplasm</keyword>
<feature type="active site" evidence="9">
    <location>
        <position position="277"/>
    </location>
</feature>
<evidence type="ECO:0000256" key="9">
    <source>
        <dbReference type="HAMAP-Rule" id="MF_01808"/>
    </source>
</evidence>
<dbReference type="Gene3D" id="1.10.150.130">
    <property type="match status" value="1"/>
</dbReference>
<dbReference type="InterPro" id="IPR011010">
    <property type="entry name" value="DNA_brk_join_enz"/>
</dbReference>
<feature type="domain" description="Core-binding (CB)" evidence="11">
    <location>
        <begin position="9"/>
        <end position="95"/>
    </location>
</feature>
<dbReference type="AlphaFoldDB" id="C7N4T8"/>
<dbReference type="SUPFAM" id="SSF56349">
    <property type="entry name" value="DNA breaking-rejoining enzymes"/>
    <property type="match status" value="1"/>
</dbReference>
<dbReference type="CDD" id="cd00798">
    <property type="entry name" value="INT_XerDC_C"/>
    <property type="match status" value="1"/>
</dbReference>
<evidence type="ECO:0000256" key="3">
    <source>
        <dbReference type="ARBA" id="ARBA00022618"/>
    </source>
</evidence>
<dbReference type="InterPro" id="IPR004107">
    <property type="entry name" value="Integrase_SAM-like_N"/>
</dbReference>
<organism evidence="12 13">
    <name type="scientific">Slackia heliotrinireducens (strain ATCC 29202 / DSM 20476 / NCTC 11029 / RHS 1)</name>
    <name type="common">Peptococcus heliotrinreducens</name>
    <dbReference type="NCBI Taxonomy" id="471855"/>
    <lineage>
        <taxon>Bacteria</taxon>
        <taxon>Bacillati</taxon>
        <taxon>Actinomycetota</taxon>
        <taxon>Coriobacteriia</taxon>
        <taxon>Eggerthellales</taxon>
        <taxon>Eggerthellaceae</taxon>
        <taxon>Slackia</taxon>
    </lineage>
</organism>
<dbReference type="GO" id="GO:0007059">
    <property type="term" value="P:chromosome segregation"/>
    <property type="evidence" value="ECO:0007669"/>
    <property type="project" value="UniProtKB-UniRule"/>
</dbReference>
<gene>
    <name evidence="9" type="primary">xerC</name>
    <name evidence="12" type="ordered locus">Shel_08760</name>
</gene>
<feature type="domain" description="Tyr recombinase" evidence="10">
    <location>
        <begin position="116"/>
        <end position="299"/>
    </location>
</feature>
<dbReference type="GO" id="GO:0003677">
    <property type="term" value="F:DNA binding"/>
    <property type="evidence" value="ECO:0007669"/>
    <property type="project" value="UniProtKB-UniRule"/>
</dbReference>
<dbReference type="GO" id="GO:0006313">
    <property type="term" value="P:DNA transposition"/>
    <property type="evidence" value="ECO:0007669"/>
    <property type="project" value="UniProtKB-UniRule"/>
</dbReference>
<dbReference type="HAMAP" id="MF_01808">
    <property type="entry name" value="Recomb_XerC_XerD"/>
    <property type="match status" value="1"/>
</dbReference>
<evidence type="ECO:0000256" key="1">
    <source>
        <dbReference type="ARBA" id="ARBA00004496"/>
    </source>
</evidence>
<comment type="function">
    <text evidence="9">Site-specific tyrosine recombinase, which acts by catalyzing the cutting and rejoining of the recombining DNA molecules. The XerC-XerD complex is essential to convert dimers of the bacterial chromosome into monomers to permit their segregation at cell division. It also contributes to the segregational stability of plasmids.</text>
</comment>
<keyword evidence="3 9" id="KW-0132">Cell division</keyword>
<evidence type="ECO:0000256" key="5">
    <source>
        <dbReference type="ARBA" id="ARBA00022908"/>
    </source>
</evidence>
<evidence type="ECO:0000256" key="4">
    <source>
        <dbReference type="ARBA" id="ARBA00022829"/>
    </source>
</evidence>
<dbReference type="Pfam" id="PF00589">
    <property type="entry name" value="Phage_integrase"/>
    <property type="match status" value="1"/>
</dbReference>
<dbReference type="Proteomes" id="UP000002026">
    <property type="component" value="Chromosome"/>
</dbReference>
<feature type="active site" description="O-(3'-phospho-DNA)-tyrosine intermediate" evidence="9">
    <location>
        <position position="286"/>
    </location>
</feature>
<evidence type="ECO:0000256" key="2">
    <source>
        <dbReference type="ARBA" id="ARBA00022490"/>
    </source>
</evidence>
<evidence type="ECO:0000256" key="6">
    <source>
        <dbReference type="ARBA" id="ARBA00023125"/>
    </source>
</evidence>
<name>C7N4T8_SLAHD</name>
<accession>C7N4T8</accession>
<evidence type="ECO:0000313" key="13">
    <source>
        <dbReference type="Proteomes" id="UP000002026"/>
    </source>
</evidence>
<dbReference type="InterPro" id="IPR010998">
    <property type="entry name" value="Integrase_recombinase_N"/>
</dbReference>
<dbReference type="InterPro" id="IPR013762">
    <property type="entry name" value="Integrase-like_cat_sf"/>
</dbReference>
<feature type="active site" evidence="9">
    <location>
        <position position="180"/>
    </location>
</feature>
<dbReference type="PANTHER" id="PTHR30349:SF81">
    <property type="entry name" value="TYROSINE RECOMBINASE XERC"/>
    <property type="match status" value="1"/>
</dbReference>
<feature type="active site" evidence="9">
    <location>
        <position position="251"/>
    </location>
</feature>
<comment type="subunit">
    <text evidence="9">Forms a cyclic heterotetrameric complex composed of two molecules of XerC and two molecules of XerD.</text>
</comment>
<comment type="similarity">
    <text evidence="9">Belongs to the 'phage' integrase family. XerC subfamily.</text>
</comment>
<keyword evidence="4 9" id="KW-0159">Chromosome partition</keyword>
<dbReference type="KEGG" id="shi:Shel_08760"/>
<dbReference type="Gene3D" id="1.10.443.10">
    <property type="entry name" value="Intergrase catalytic core"/>
    <property type="match status" value="1"/>
</dbReference>
<dbReference type="NCBIfam" id="NF001399">
    <property type="entry name" value="PRK00283.1"/>
    <property type="match status" value="1"/>
</dbReference>
<dbReference type="Pfam" id="PF02899">
    <property type="entry name" value="Phage_int_SAM_1"/>
    <property type="match status" value="1"/>
</dbReference>
<dbReference type="EMBL" id="CP001684">
    <property type="protein sequence ID" value="ACV21923.1"/>
    <property type="molecule type" value="Genomic_DNA"/>
</dbReference>
<dbReference type="RefSeq" id="WP_012798027.1">
    <property type="nucleotide sequence ID" value="NC_013165.1"/>
</dbReference>
<dbReference type="STRING" id="471855.Shel_08760"/>
<dbReference type="InterPro" id="IPR050090">
    <property type="entry name" value="Tyrosine_recombinase_XerCD"/>
</dbReference>
<protein>
    <recommendedName>
        <fullName evidence="9">Tyrosine recombinase XerC</fullName>
    </recommendedName>
</protein>
<comment type="subcellular location">
    <subcellularLocation>
        <location evidence="1 9">Cytoplasm</location>
    </subcellularLocation>
</comment>
<evidence type="ECO:0000259" key="10">
    <source>
        <dbReference type="PROSITE" id="PS51898"/>
    </source>
</evidence>
<evidence type="ECO:0000313" key="12">
    <source>
        <dbReference type="EMBL" id="ACV21923.1"/>
    </source>
</evidence>
<evidence type="ECO:0000256" key="7">
    <source>
        <dbReference type="ARBA" id="ARBA00023172"/>
    </source>
</evidence>
<keyword evidence="5 9" id="KW-0229">DNA integration</keyword>
<dbReference type="PROSITE" id="PS51900">
    <property type="entry name" value="CB"/>
    <property type="match status" value="1"/>
</dbReference>
<keyword evidence="13" id="KW-1185">Reference proteome</keyword>
<dbReference type="PROSITE" id="PS51898">
    <property type="entry name" value="TYR_RECOMBINASE"/>
    <property type="match status" value="1"/>
</dbReference>
<reference evidence="12 13" key="1">
    <citation type="journal article" date="2009" name="Stand. Genomic Sci.">
        <title>Complete genome sequence of Slackia heliotrinireducens type strain (RHS 1).</title>
        <authorList>
            <person name="Pukall R."/>
            <person name="Lapidus A."/>
            <person name="Nolan M."/>
            <person name="Copeland A."/>
            <person name="Glavina Del Rio T."/>
            <person name="Lucas S."/>
            <person name="Chen F."/>
            <person name="Tice H."/>
            <person name="Cheng J.F."/>
            <person name="Chertkov O."/>
            <person name="Bruce D."/>
            <person name="Goodwin L."/>
            <person name="Kuske C."/>
            <person name="Brettin T."/>
            <person name="Detter J.C."/>
            <person name="Han C."/>
            <person name="Pitluck S."/>
            <person name="Pati A."/>
            <person name="Mavrommatis K."/>
            <person name="Ivanova N."/>
            <person name="Ovchinnikova G."/>
            <person name="Chen A."/>
            <person name="Palaniappan K."/>
            <person name="Schneider S."/>
            <person name="Rohde M."/>
            <person name="Chain P."/>
            <person name="D'haeseleer P."/>
            <person name="Goker M."/>
            <person name="Bristow J."/>
            <person name="Eisen J.A."/>
            <person name="Markowitz V."/>
            <person name="Kyrpides N.C."/>
            <person name="Klenk H.P."/>
            <person name="Hugenholtz P."/>
        </authorList>
    </citation>
    <scope>NUCLEOTIDE SEQUENCE [LARGE SCALE GENOMIC DNA]</scope>
    <source>
        <strain evidence="13">ATCC 29202 / DSM 20476 / NCTC 11029 / RHS 1</strain>
    </source>
</reference>
<dbReference type="InterPro" id="IPR002104">
    <property type="entry name" value="Integrase_catalytic"/>
</dbReference>